<reference evidence="3 4" key="1">
    <citation type="submission" date="2024-02" db="EMBL/GenBank/DDBJ databases">
        <authorList>
            <person name="Chen Y."/>
            <person name="Shah S."/>
            <person name="Dougan E. K."/>
            <person name="Thang M."/>
            <person name="Chan C."/>
        </authorList>
    </citation>
    <scope>NUCLEOTIDE SEQUENCE [LARGE SCALE GENOMIC DNA]</scope>
</reference>
<organism evidence="3 4">
    <name type="scientific">Durusdinium trenchii</name>
    <dbReference type="NCBI Taxonomy" id="1381693"/>
    <lineage>
        <taxon>Eukaryota</taxon>
        <taxon>Sar</taxon>
        <taxon>Alveolata</taxon>
        <taxon>Dinophyceae</taxon>
        <taxon>Suessiales</taxon>
        <taxon>Symbiodiniaceae</taxon>
        <taxon>Durusdinium</taxon>
    </lineage>
</organism>
<feature type="compositionally biased region" description="Basic and acidic residues" evidence="1">
    <location>
        <begin position="2524"/>
        <end position="2548"/>
    </location>
</feature>
<gene>
    <name evidence="3" type="ORF">CCMP2556_LOCUS13251</name>
</gene>
<accession>A0ABP0JVA2</accession>
<feature type="region of interest" description="Disordered" evidence="1">
    <location>
        <begin position="2524"/>
        <end position="2572"/>
    </location>
</feature>
<protein>
    <recommendedName>
        <fullName evidence="2">SAP domain-containing protein</fullName>
    </recommendedName>
</protein>
<dbReference type="EMBL" id="CAXAMN010006646">
    <property type="protein sequence ID" value="CAK9018389.1"/>
    <property type="molecule type" value="Genomic_DNA"/>
</dbReference>
<dbReference type="Gene3D" id="3.30.420.10">
    <property type="entry name" value="Ribonuclease H-like superfamily/Ribonuclease H"/>
    <property type="match status" value="1"/>
</dbReference>
<feature type="region of interest" description="Disordered" evidence="1">
    <location>
        <begin position="1807"/>
        <end position="1894"/>
    </location>
</feature>
<dbReference type="Proteomes" id="UP001642484">
    <property type="component" value="Unassembled WGS sequence"/>
</dbReference>
<feature type="compositionally biased region" description="Polar residues" evidence="1">
    <location>
        <begin position="555"/>
        <end position="571"/>
    </location>
</feature>
<evidence type="ECO:0000313" key="3">
    <source>
        <dbReference type="EMBL" id="CAK9018389.1"/>
    </source>
</evidence>
<feature type="region of interest" description="Disordered" evidence="1">
    <location>
        <begin position="348"/>
        <end position="382"/>
    </location>
</feature>
<evidence type="ECO:0000259" key="2">
    <source>
        <dbReference type="PROSITE" id="PS50800"/>
    </source>
</evidence>
<comment type="caution">
    <text evidence="3">The sequence shown here is derived from an EMBL/GenBank/DDBJ whole genome shotgun (WGS) entry which is preliminary data.</text>
</comment>
<dbReference type="InterPro" id="IPR036397">
    <property type="entry name" value="RNaseH_sf"/>
</dbReference>
<feature type="region of interest" description="Disordered" evidence="1">
    <location>
        <begin position="264"/>
        <end position="283"/>
    </location>
</feature>
<feature type="compositionally biased region" description="Acidic residues" evidence="1">
    <location>
        <begin position="1822"/>
        <end position="1832"/>
    </location>
</feature>
<feature type="domain" description="SAP" evidence="2">
    <location>
        <begin position="499"/>
        <end position="533"/>
    </location>
</feature>
<dbReference type="PROSITE" id="PS50800">
    <property type="entry name" value="SAP"/>
    <property type="match status" value="1"/>
</dbReference>
<evidence type="ECO:0000313" key="4">
    <source>
        <dbReference type="Proteomes" id="UP001642484"/>
    </source>
</evidence>
<feature type="region of interest" description="Disordered" evidence="1">
    <location>
        <begin position="551"/>
        <end position="587"/>
    </location>
</feature>
<sequence>MASSVGDHRPFWRDDEVVVDKDGIPHYSGAVPGLMTEYRRRVLFAYNNLEGDGDTPEKEKKDLEKRQSRFAKKLLDSLHGEAWKACQSLLGENDKLREKDGYKHVFRALQSIEKAAVLRKTEAFEQFFEKCQRHKGQSIDSWLRKRTQEWNDLIDLTENTMMSEDLRAFFLLKHASLSREDRRQVLLANQSDYTLEGIEKSLRISFHDIHEREGRREWPKKAGYQYQPKYKKHYANLVDESEVPENVENFDEIYDPEELFDPEESYAVEEEEDPPSDLGASDDDEVHEAYASYQASRNKLKELQRNRGFFRGDFKGEISLEERKAAVQREKQRTRCAACGRVGHWAGDAACSKSHKSGPKKMDGKRSGGGKGKGKSKGKTGGKAFYVEEGPRYFSLGSEMDEEDAFCHMVHDDETTDEMHDADLDARRKKARAPPSESDWEAVEPVEFDSTSYASMTAIPEPYVSEADDVPVKIEMTVPSDKIKVLLVPSFEEVMPKKLHELKAYQLQAECESWGILTSGNKSDMKARLMRFFAGEPIQKKGCTKQFVQLRLDRPSSTTSPRKVASSSSDGQMPVVKPKTKLAPKPMPEKLRRSKDFAYAVKEDPNDYQLENDQIPAASFGKSGYQDPSHGFRRDEAEQRAARFREEFVMCSRTGIAVPVDRVGKADPNVPCPTCGNHMAIRRNRDDGGLFFGCSRYSQPTGCRGTRKLIEVDADYYNWSRAYDDEANTLVKEISPTFGIYALGEGGLHENLVDEPNVADHRVFQNSIDSQQQEHHHFGPAVCEGELDESRLCLLDTACTACMHSRRWRESYERLLPENLRCTQTPIRKSFHFANGSSTEAKAVVWKIPIFIKGYQGEVYSAEIEQGMTPLLLSISAMSALDMVIHLKEQVVQVRKLDLEVPMLVTKSRHLAIDIAFDPEAAVQTEELPSTSREPRIVSEREDLLVYYGEEAQMTLLAGQPGLPEWQPPEGRVLQACTQQRGIRPDDPTGQMSERRVEELKNAAFHIQVADERMWAALKRHYTLAEQFCTLDFKTTVIFEPFAGSFGTTRVASRDYGWTNSQPMDLRDGYDLLSTSGRRLLYQVLDDHLPYLVLIAFDCRIWSLLTNMSPGHPWANLRETIGKVTLKLIVKICKIQHRRGRYYLIENPAGSYAWVHEGLLAELLEHAGGKFVTGDQCPFGCRDSQSFRPIRKPTGWLCNSEVILNHVGRKCTCHWGSHQPLVGRNQDGLRSKQAAQYPRPLCKAICNGVLKQMQLDYKVMMASTAQHAYALVDEEDIEYELQDREIDLGDSWKLEEDRLLRIHTVPRRLLFVPVASMDLPVPFETLLDERQTVMVFGDGQTASHQSPWWKIKPEMMTEEWTGETEFQIAPGTLTEAAEPQALQPAPMTPGQVGDGNTLKRRRTRTRQLQRGFWEELSQPEPQDLLNAVLEHVIAEELQDGSRLDLESDLGQQWVAHESAQAEVKLILTSQTAKRMRKPQPFAGPLEVPLRRSYLLLENGKVLATSWEEWQKMAPASQVRPLVAQKRRLYLVLFGNELGEGLQMEVFLSVALFATEPSIFLAELSEEFSSHGCHFSTAAKASPWQIGQVERHGGLWKTTFKRLVWAQQIAGREEVLMATAATTAAKNSMARKHGFSPSQWVIGRDVRLPAALSDDSEIGRLSAQSLAETPGTRFYRQNVIRMQARESFARAANDSALRRAELRKARPSRGPFPVGTYVFYWDSADKRSSPCFWRGVARVIGHEGSSTVWLAHRGILVAVSPEHLSRAYEEEIQQWINVNHETDLIDAVPAAGGTGFLDLRKAAPPDFSNLPKLSAPELPELPDLPEGEQELDLEPTPSIPDEPMEAPREDVPLQDEPPAQEPSSEDLTEASSIPAGSDFDPDLDDYHTRPTRQLSPVVEFDAEAAEREAKRLRLTADEKASEGADFVGEPLRAYMVMESQHFLNTEARQQYFLYEEFYLEHRVSQSDFMFAVYRNLFDDKYAVLAEYAFQSGQTTTPVKKKGRKELKLNEIPKDKQLLFTGPDGSDAREWKAWLEKEACTVVDLERSQKIRRDSPDLIVPTRWVRTNKSEGIVGKEFQAKSRLVVQGFKDKMLGAYRRDAPTASAAAESICLALVAHFHFVLLAKDKEEAHKAIYGFAESARLFWLALREHLLADGWQESKLEPALFYLREGGRLRGVLVTHVDDLEGGVQEDWLNRAFAKSSAALEFATNHVHDFIFRGREIRQTPEGHIDVMMKNYALSLKPVNLKKERRQQLESSLTEEEKEVLNSSAGELGWLSRQLRCDLAFENGCAQRCKADPCIADLLKLKGYLGAAKRAADFRMRYWSDVNLAEGVMVMLSDSGHANNNEAGDKKFRSVGFFILIANPGFLHGDEVRCNVLSFHSGTTKRVCRSTLAAEASHLAEAVEAGDWMIVLLEEALTGELDLKNWPEIIKRRQRVYVTDAKSVYDYLEKDSTSTSSDKRMAIEGALLRETVRQDGAHVRWIDGMQNIADVLTKMGADKTMLREFLRTGKLSLVQNELNRQLKEKKRTERQNRKKVKAEDGQKEERQKLRRQKLAAEVKAEQAEESAESEL</sequence>
<name>A0ABP0JVA2_9DINO</name>
<dbReference type="InterPro" id="IPR003034">
    <property type="entry name" value="SAP_dom"/>
</dbReference>
<evidence type="ECO:0000256" key="1">
    <source>
        <dbReference type="SAM" id="MobiDB-lite"/>
    </source>
</evidence>
<dbReference type="Gene3D" id="3.30.65.10">
    <property type="entry name" value="Bacterial Topoisomerase I, domain 1"/>
    <property type="match status" value="1"/>
</dbReference>
<keyword evidence="4" id="KW-1185">Reference proteome</keyword>
<proteinExistence type="predicted"/>